<dbReference type="Gene3D" id="3.10.180.10">
    <property type="entry name" value="2,3-Dihydroxybiphenyl 1,2-Dioxygenase, domain 1"/>
    <property type="match status" value="1"/>
</dbReference>
<dbReference type="Pfam" id="PF05988">
    <property type="entry name" value="DUF899"/>
    <property type="match status" value="1"/>
</dbReference>
<dbReference type="InterPro" id="IPR029068">
    <property type="entry name" value="Glyas_Bleomycin-R_OHBP_Dase"/>
</dbReference>
<sequence>MKTVKILSEIEALEQEIHEKKKLLMELRKSVPRTEMKNYLFRDQNNHEANLFDLFGDKDELIVVQNMGKSCSFCTMWADGFNGVYHHIIEKAAFVVATPDTPAVMNAFAAERKWQFPMISTLETSFKEDLGFVKDGYLFPGVSTFIREGEQVFHVANAPFGPGDEFCSVWYFFDLLPSGRKGYLPQRKINKASDFEITNNIAINIKNLPEAVEFYTNSLGMKKSWSNDTETKLLFGGYNFYLEEGSENKVYFEFAVEDFHVAKDILVQHGCQVTHIFKDKSVIIADPFGLNFHLFERA</sequence>
<accession>A0A920C7Z9</accession>
<dbReference type="RefSeq" id="WP_212920693.1">
    <property type="nucleotide sequence ID" value="NZ_BORP01000003.1"/>
</dbReference>
<dbReference type="Proteomes" id="UP000676917">
    <property type="component" value="Unassembled WGS sequence"/>
</dbReference>
<dbReference type="InterPro" id="IPR004360">
    <property type="entry name" value="Glyas_Fos-R_dOase_dom"/>
</dbReference>
<evidence type="ECO:0000313" key="3">
    <source>
        <dbReference type="Proteomes" id="UP000676917"/>
    </source>
</evidence>
<dbReference type="SUPFAM" id="SSF52833">
    <property type="entry name" value="Thioredoxin-like"/>
    <property type="match status" value="1"/>
</dbReference>
<gene>
    <name evidence="2" type="ORF">J43TS3_18030</name>
</gene>
<keyword evidence="3" id="KW-1185">Reference proteome</keyword>
<dbReference type="Gene3D" id="3.40.30.10">
    <property type="entry name" value="Glutaredoxin"/>
    <property type="match status" value="1"/>
</dbReference>
<name>A0A920C7Z9_9BACI</name>
<comment type="caution">
    <text evidence="2">The sequence shown here is derived from an EMBL/GenBank/DDBJ whole genome shotgun (WGS) entry which is preliminary data.</text>
</comment>
<protein>
    <recommendedName>
        <fullName evidence="1">VOC domain-containing protein</fullName>
    </recommendedName>
</protein>
<dbReference type="PROSITE" id="PS51819">
    <property type="entry name" value="VOC"/>
    <property type="match status" value="1"/>
</dbReference>
<dbReference type="SUPFAM" id="SSF54593">
    <property type="entry name" value="Glyoxalase/Bleomycin resistance protein/Dihydroxybiphenyl dioxygenase"/>
    <property type="match status" value="1"/>
</dbReference>
<dbReference type="CDD" id="cd06587">
    <property type="entry name" value="VOC"/>
    <property type="match status" value="1"/>
</dbReference>
<evidence type="ECO:0000259" key="1">
    <source>
        <dbReference type="PROSITE" id="PS51819"/>
    </source>
</evidence>
<dbReference type="Pfam" id="PF00903">
    <property type="entry name" value="Glyoxalase"/>
    <property type="match status" value="1"/>
</dbReference>
<proteinExistence type="predicted"/>
<feature type="domain" description="VOC" evidence="1">
    <location>
        <begin position="197"/>
        <end position="298"/>
    </location>
</feature>
<dbReference type="EMBL" id="BORP01000003">
    <property type="protein sequence ID" value="GIO27192.1"/>
    <property type="molecule type" value="Genomic_DNA"/>
</dbReference>
<dbReference type="AlphaFoldDB" id="A0A920C7Z9"/>
<organism evidence="2 3">
    <name type="scientific">Ornithinibacillus bavariensis</name>
    <dbReference type="NCBI Taxonomy" id="545502"/>
    <lineage>
        <taxon>Bacteria</taxon>
        <taxon>Bacillati</taxon>
        <taxon>Bacillota</taxon>
        <taxon>Bacilli</taxon>
        <taxon>Bacillales</taxon>
        <taxon>Bacillaceae</taxon>
        <taxon>Ornithinibacillus</taxon>
    </lineage>
</organism>
<dbReference type="InterPro" id="IPR010296">
    <property type="entry name" value="DUF899_thioredox"/>
</dbReference>
<dbReference type="InterPro" id="IPR036249">
    <property type="entry name" value="Thioredoxin-like_sf"/>
</dbReference>
<dbReference type="InterPro" id="IPR037523">
    <property type="entry name" value="VOC_core"/>
</dbReference>
<reference evidence="2" key="1">
    <citation type="submission" date="2021-03" db="EMBL/GenBank/DDBJ databases">
        <title>Antimicrobial resistance genes in bacteria isolated from Japanese honey, and their potential for conferring macrolide and lincosamide resistance in the American foulbrood pathogen Paenibacillus larvae.</title>
        <authorList>
            <person name="Okamoto M."/>
            <person name="Kumagai M."/>
            <person name="Kanamori H."/>
            <person name="Takamatsu D."/>
        </authorList>
    </citation>
    <scope>NUCLEOTIDE SEQUENCE</scope>
    <source>
        <strain evidence="2">J43TS3</strain>
    </source>
</reference>
<evidence type="ECO:0000313" key="2">
    <source>
        <dbReference type="EMBL" id="GIO27192.1"/>
    </source>
</evidence>